<evidence type="ECO:0000256" key="14">
    <source>
        <dbReference type="ARBA" id="ARBA00036634"/>
    </source>
</evidence>
<keyword evidence="6 15" id="KW-0812">Transmembrane</keyword>
<keyword evidence="3 15" id="KW-0813">Transport</keyword>
<keyword evidence="5 15" id="KW-0107">Calcium channel</keyword>
<evidence type="ECO:0000256" key="15">
    <source>
        <dbReference type="RuleBase" id="RU367035"/>
    </source>
</evidence>
<evidence type="ECO:0000256" key="4">
    <source>
        <dbReference type="ARBA" id="ARBA00022568"/>
    </source>
</evidence>
<keyword evidence="8 15" id="KW-0106">Calcium</keyword>
<evidence type="ECO:0000256" key="3">
    <source>
        <dbReference type="ARBA" id="ARBA00022448"/>
    </source>
</evidence>
<dbReference type="Pfam" id="PF04678">
    <property type="entry name" value="MCU"/>
    <property type="match status" value="1"/>
</dbReference>
<dbReference type="OrthoDB" id="278338at2759"/>
<dbReference type="GO" id="GO:0005262">
    <property type="term" value="F:calcium channel activity"/>
    <property type="evidence" value="ECO:0007669"/>
    <property type="project" value="UniProtKB-UniRule"/>
</dbReference>
<dbReference type="InParanoid" id="A0A7R8UJK6"/>
<reference evidence="19 20" key="1">
    <citation type="submission" date="2020-11" db="EMBL/GenBank/DDBJ databases">
        <authorList>
            <person name="Wallbank WR R."/>
            <person name="Pardo Diaz C."/>
            <person name="Kozak K."/>
            <person name="Martin S."/>
            <person name="Jiggins C."/>
            <person name="Moest M."/>
            <person name="Warren A I."/>
            <person name="Generalovic N T."/>
            <person name="Byers J.R.P. K."/>
            <person name="Montejo-Kovacevich G."/>
            <person name="Yen C E."/>
        </authorList>
    </citation>
    <scope>NUCLEOTIDE SEQUENCE [LARGE SCALE GENOMIC DNA]</scope>
</reference>
<feature type="compositionally biased region" description="Low complexity" evidence="17">
    <location>
        <begin position="328"/>
        <end position="340"/>
    </location>
</feature>
<keyword evidence="20" id="KW-1185">Reference proteome</keyword>
<keyword evidence="7 15" id="KW-0999">Mitochondrion inner membrane</keyword>
<dbReference type="InterPro" id="IPR039055">
    <property type="entry name" value="MCU_fam"/>
</dbReference>
<protein>
    <recommendedName>
        <fullName evidence="15">Calcium uniporter protein</fullName>
    </recommendedName>
</protein>
<evidence type="ECO:0000313" key="20">
    <source>
        <dbReference type="Proteomes" id="UP000594454"/>
    </source>
</evidence>
<comment type="catalytic activity">
    <reaction evidence="14">
        <text>Ca(2+)(in) = Ca(2+)(out)</text>
        <dbReference type="Rhea" id="RHEA:29671"/>
        <dbReference type="ChEBI" id="CHEBI:29108"/>
    </reaction>
</comment>
<dbReference type="GO" id="GO:1990246">
    <property type="term" value="C:uniplex complex"/>
    <property type="evidence" value="ECO:0007669"/>
    <property type="project" value="TreeGrafter"/>
</dbReference>
<comment type="domain">
    <text evidence="15">The selectivity filter, in which calcium ions are arranged in single file, is composed of two acidic rings separated by one helical turn along the central axis of the channel pore.</text>
</comment>
<feature type="transmembrane region" description="Helical" evidence="15">
    <location>
        <begin position="248"/>
        <end position="265"/>
    </location>
</feature>
<dbReference type="AlphaFoldDB" id="A0A7R8UJK6"/>
<evidence type="ECO:0000256" key="6">
    <source>
        <dbReference type="ARBA" id="ARBA00022692"/>
    </source>
</evidence>
<evidence type="ECO:0000313" key="19">
    <source>
        <dbReference type="EMBL" id="CAD7081848.1"/>
    </source>
</evidence>
<accession>A0A7R8UJK6</accession>
<evidence type="ECO:0000256" key="11">
    <source>
        <dbReference type="ARBA" id="ARBA00023128"/>
    </source>
</evidence>
<dbReference type="EMBL" id="LR899010">
    <property type="protein sequence ID" value="CAD7081848.1"/>
    <property type="molecule type" value="Genomic_DNA"/>
</dbReference>
<evidence type="ECO:0000256" key="7">
    <source>
        <dbReference type="ARBA" id="ARBA00022792"/>
    </source>
</evidence>
<keyword evidence="4 15" id="KW-0109">Calcium transport</keyword>
<dbReference type="GO" id="GO:0051560">
    <property type="term" value="P:mitochondrial calcium ion homeostasis"/>
    <property type="evidence" value="ECO:0007669"/>
    <property type="project" value="UniProtKB-UniRule"/>
</dbReference>
<feature type="compositionally biased region" description="Basic residues" evidence="17">
    <location>
        <begin position="26"/>
        <end position="35"/>
    </location>
</feature>
<gene>
    <name evidence="19" type="ORF">HERILL_LOCUS4934</name>
</gene>
<evidence type="ECO:0000259" key="18">
    <source>
        <dbReference type="Pfam" id="PF04678"/>
    </source>
</evidence>
<feature type="compositionally biased region" description="Low complexity" evidence="17">
    <location>
        <begin position="347"/>
        <end position="361"/>
    </location>
</feature>
<dbReference type="PANTHER" id="PTHR13462:SF10">
    <property type="entry name" value="CALCIUM UNIPORTER PROTEIN, MITOCHONDRIAL"/>
    <property type="match status" value="1"/>
</dbReference>
<sequence>MLESGERAPMKDEFFSGGDIGVRRERCSKKSSKSTKIKDSRSKNTTKPTVIVDSQVSVNYIQGLPHVTVPLPSRNEKCRFALKPVSHNVGDFLHMLRLEDRGIDRAVILNKEGVRIASTCSIESLMNEPFWLHVNDKHYLVTPPDRERISSEELTKLGDVRAMVAQLYEALHVGEYHVKKEKELIERLEELKYQLTPLEEKKQELDAQAVRKANMMTWLGLGLMSVQFGILARLTWWEYSWDIMEPVTYFVTYGTAMAAYAYFCVTRQEYNYNSVRDRQYLMTIHKRAKKKGFDLETYNNLKRQQAETEYDLNRLRDPLNLQLPTGWNTSNSSLSSTSISSEDDNKSTMSSSKSKLNKLISAATKKLKKEK</sequence>
<feature type="domain" description="Calcium uniporter protein C-terminal" evidence="18">
    <location>
        <begin position="99"/>
        <end position="301"/>
    </location>
</feature>
<dbReference type="InterPro" id="IPR006769">
    <property type="entry name" value="MCU_C"/>
</dbReference>
<organism evidence="19 20">
    <name type="scientific">Hermetia illucens</name>
    <name type="common">Black soldier fly</name>
    <dbReference type="NCBI Taxonomy" id="343691"/>
    <lineage>
        <taxon>Eukaryota</taxon>
        <taxon>Metazoa</taxon>
        <taxon>Ecdysozoa</taxon>
        <taxon>Arthropoda</taxon>
        <taxon>Hexapoda</taxon>
        <taxon>Insecta</taxon>
        <taxon>Pterygota</taxon>
        <taxon>Neoptera</taxon>
        <taxon>Endopterygota</taxon>
        <taxon>Diptera</taxon>
        <taxon>Brachycera</taxon>
        <taxon>Stratiomyomorpha</taxon>
        <taxon>Stratiomyidae</taxon>
        <taxon>Hermetiinae</taxon>
        <taxon>Hermetia</taxon>
    </lineage>
</organism>
<feature type="transmembrane region" description="Helical" evidence="15">
    <location>
        <begin position="218"/>
        <end position="236"/>
    </location>
</feature>
<keyword evidence="13 15" id="KW-0407">Ion channel</keyword>
<feature type="region of interest" description="Disordered" evidence="17">
    <location>
        <begin position="24"/>
        <end position="46"/>
    </location>
</feature>
<comment type="similarity">
    <text evidence="2 15">Belongs to the MCU (TC 1.A.77) family.</text>
</comment>
<evidence type="ECO:0000256" key="2">
    <source>
        <dbReference type="ARBA" id="ARBA00005653"/>
    </source>
</evidence>
<feature type="coiled-coil region" evidence="16">
    <location>
        <begin position="181"/>
        <end position="208"/>
    </location>
</feature>
<name>A0A7R8UJK6_HERIL</name>
<evidence type="ECO:0000256" key="16">
    <source>
        <dbReference type="SAM" id="Coils"/>
    </source>
</evidence>
<comment type="function">
    <text evidence="15">Mitochondrial inner membrane calcium uniporter that mediates calcium uptake into mitochondria. Mitochondrial calcium homeostasis plays key roles in cellular physiology and regulates cell bioenergetics, cytoplasmic calcium signals and activation of cell death pathways.</text>
</comment>
<keyword evidence="16" id="KW-0175">Coiled coil</keyword>
<keyword evidence="10 15" id="KW-0406">Ion transport</keyword>
<dbReference type="GO" id="GO:0015292">
    <property type="term" value="F:uniporter activity"/>
    <property type="evidence" value="ECO:0007669"/>
    <property type="project" value="UniProtKB-UniRule"/>
</dbReference>
<evidence type="ECO:0000256" key="10">
    <source>
        <dbReference type="ARBA" id="ARBA00023065"/>
    </source>
</evidence>
<keyword evidence="11 15" id="KW-0496">Mitochondrion</keyword>
<evidence type="ECO:0000256" key="1">
    <source>
        <dbReference type="ARBA" id="ARBA00004448"/>
    </source>
</evidence>
<dbReference type="GO" id="GO:0036444">
    <property type="term" value="P:calcium import into the mitochondrion"/>
    <property type="evidence" value="ECO:0007669"/>
    <property type="project" value="UniProtKB-ARBA"/>
</dbReference>
<evidence type="ECO:0000256" key="9">
    <source>
        <dbReference type="ARBA" id="ARBA00022989"/>
    </source>
</evidence>
<evidence type="ECO:0000256" key="13">
    <source>
        <dbReference type="ARBA" id="ARBA00023303"/>
    </source>
</evidence>
<evidence type="ECO:0000256" key="12">
    <source>
        <dbReference type="ARBA" id="ARBA00023136"/>
    </source>
</evidence>
<evidence type="ECO:0000256" key="17">
    <source>
        <dbReference type="SAM" id="MobiDB-lite"/>
    </source>
</evidence>
<dbReference type="PANTHER" id="PTHR13462">
    <property type="entry name" value="CALCIUM UNIPORTER PROTEIN, MITOCHONDRIAL"/>
    <property type="match status" value="1"/>
</dbReference>
<keyword evidence="9 15" id="KW-1133">Transmembrane helix</keyword>
<evidence type="ECO:0000256" key="8">
    <source>
        <dbReference type="ARBA" id="ARBA00022837"/>
    </source>
</evidence>
<keyword evidence="12 15" id="KW-0472">Membrane</keyword>
<feature type="region of interest" description="Disordered" evidence="17">
    <location>
        <begin position="326"/>
        <end position="371"/>
    </location>
</feature>
<dbReference type="Proteomes" id="UP000594454">
    <property type="component" value="Chromosome 2"/>
</dbReference>
<comment type="subcellular location">
    <subcellularLocation>
        <location evidence="1 15">Mitochondrion inner membrane</location>
        <topology evidence="1 15">Multi-pass membrane protein</topology>
    </subcellularLocation>
</comment>
<dbReference type="FunCoup" id="A0A7R8UJK6">
    <property type="interactions" value="1039"/>
</dbReference>
<proteinExistence type="inferred from homology"/>
<evidence type="ECO:0000256" key="5">
    <source>
        <dbReference type="ARBA" id="ARBA00022673"/>
    </source>
</evidence>